<dbReference type="PANTHER" id="PTHR11363:SF5">
    <property type="entry name" value="LARGE RIBOSOMAL SUBUNIT PROTEIN UL3"/>
    <property type="match status" value="1"/>
</dbReference>
<dbReference type="Gene3D" id="4.10.960.10">
    <property type="entry name" value="Ribosomal protein L3, domain 3"/>
    <property type="match status" value="1"/>
</dbReference>
<dbReference type="InterPro" id="IPR044892">
    <property type="entry name" value="Ribosomal_L3_dom_3_arc_sf"/>
</dbReference>
<comment type="caution">
    <text evidence="4">The sequence shown here is derived from an EMBL/GenBank/DDBJ whole genome shotgun (WGS) entry which is preliminary data.</text>
</comment>
<gene>
    <name evidence="4" type="ORF">KIPB_010015</name>
</gene>
<evidence type="ECO:0000256" key="2">
    <source>
        <dbReference type="ARBA" id="ARBA00022980"/>
    </source>
</evidence>
<dbReference type="GO" id="GO:0006412">
    <property type="term" value="P:translation"/>
    <property type="evidence" value="ECO:0007669"/>
    <property type="project" value="InterPro"/>
</dbReference>
<name>A0A391NPL2_9EUKA</name>
<comment type="similarity">
    <text evidence="1">Belongs to the universal ribosomal protein uL3 family.</text>
</comment>
<dbReference type="GO" id="GO:0022625">
    <property type="term" value="C:cytosolic large ribosomal subunit"/>
    <property type="evidence" value="ECO:0007669"/>
    <property type="project" value="TreeGrafter"/>
</dbReference>
<organism evidence="4 5">
    <name type="scientific">Kipferlia bialata</name>
    <dbReference type="NCBI Taxonomy" id="797122"/>
    <lineage>
        <taxon>Eukaryota</taxon>
        <taxon>Metamonada</taxon>
        <taxon>Carpediemonas-like organisms</taxon>
        <taxon>Kipferlia</taxon>
    </lineage>
</organism>
<keyword evidence="3" id="KW-0687">Ribonucleoprotein</keyword>
<dbReference type="Pfam" id="PF00297">
    <property type="entry name" value="Ribosomal_L3"/>
    <property type="match status" value="1"/>
</dbReference>
<evidence type="ECO:0000256" key="3">
    <source>
        <dbReference type="ARBA" id="ARBA00023274"/>
    </source>
</evidence>
<proteinExistence type="inferred from homology"/>
<keyword evidence="2 4" id="KW-0689">Ribosomal protein</keyword>
<dbReference type="InterPro" id="IPR045077">
    <property type="entry name" value="L3_arc_euk"/>
</dbReference>
<accession>A0A391NPL2</accession>
<dbReference type="InterPro" id="IPR000597">
    <property type="entry name" value="Ribosomal_uL3"/>
</dbReference>
<dbReference type="GO" id="GO:0003735">
    <property type="term" value="F:structural constituent of ribosome"/>
    <property type="evidence" value="ECO:0007669"/>
    <property type="project" value="InterPro"/>
</dbReference>
<evidence type="ECO:0000313" key="5">
    <source>
        <dbReference type="Proteomes" id="UP000265618"/>
    </source>
</evidence>
<dbReference type="SUPFAM" id="SSF50447">
    <property type="entry name" value="Translation proteins"/>
    <property type="match status" value="1"/>
</dbReference>
<dbReference type="Proteomes" id="UP000265618">
    <property type="component" value="Unassembled WGS sequence"/>
</dbReference>
<dbReference type="FunFam" id="2.40.30.10:FF:000351">
    <property type="entry name" value="Ribosomal protein L3"/>
    <property type="match status" value="1"/>
</dbReference>
<protein>
    <submittedName>
        <fullName evidence="4">Ribosomal protein L3</fullName>
    </submittedName>
</protein>
<evidence type="ECO:0000313" key="4">
    <source>
        <dbReference type="EMBL" id="GCA63455.1"/>
    </source>
</evidence>
<dbReference type="FunFam" id="4.10.960.10:FF:000001">
    <property type="entry name" value="60S ribosomal protein L3"/>
    <property type="match status" value="1"/>
</dbReference>
<dbReference type="OrthoDB" id="1611972at2759"/>
<dbReference type="AlphaFoldDB" id="A0A391NPL2"/>
<dbReference type="Gene3D" id="3.30.1430.10">
    <property type="match status" value="1"/>
</dbReference>
<keyword evidence="5" id="KW-1185">Reference proteome</keyword>
<dbReference type="PANTHER" id="PTHR11363">
    <property type="entry name" value="60S RIBOSOMAL PROTEIN L3-RELATED"/>
    <property type="match status" value="1"/>
</dbReference>
<dbReference type="Gene3D" id="2.40.30.10">
    <property type="entry name" value="Translation factors"/>
    <property type="match status" value="1"/>
</dbReference>
<reference evidence="4 5" key="1">
    <citation type="journal article" date="2018" name="PLoS ONE">
        <title>The draft genome of Kipferlia bialata reveals reductive genome evolution in fornicate parasites.</title>
        <authorList>
            <person name="Tanifuji G."/>
            <person name="Takabayashi S."/>
            <person name="Kume K."/>
            <person name="Takagi M."/>
            <person name="Nakayama T."/>
            <person name="Kamikawa R."/>
            <person name="Inagaki Y."/>
            <person name="Hashimoto T."/>
        </authorList>
    </citation>
    <scope>NUCLEOTIDE SEQUENCE [LARGE SCALE GENOMIC DNA]</scope>
    <source>
        <strain evidence="4">NY0173</strain>
    </source>
</reference>
<evidence type="ECO:0000256" key="1">
    <source>
        <dbReference type="ARBA" id="ARBA00006540"/>
    </source>
</evidence>
<dbReference type="EMBL" id="BDIP01003580">
    <property type="protein sequence ID" value="GCA63455.1"/>
    <property type="molecule type" value="Genomic_DNA"/>
</dbReference>
<dbReference type="InterPro" id="IPR009000">
    <property type="entry name" value="Transl_B-barrel_sf"/>
</dbReference>
<sequence>MSHRKYSAPRCGHLGYLPRKRCTHYKGQIRSFPKDDATKKPHFTAFLGYKAGCTHVVRDVLAAGAKSKTEEQVQGATIIDCPAMTVVGVVAYIDTTNGLRTFTTAWAEHLSESFRRRMYKNWYNAKKKAFTKHAAQAAESKKTLETELARMKRVGAPVIRVIAHTKPEKTGLKMKAAHIIEIQINGGSTEEKVDFAAAQLEQDLHVGDVIEEGEFVDAIGVTKGHGFEGVIKRWGVRVLPRKTMGGTRKVSCIGAWHPMGVQYSVARAGQTGFNHRTEINKQVLRIADSQAPNSGSTAFDTTEKTIQPMGGYPHYGLLRNEFVMIKGSCMGVPRRPITLRKAMKAPNVIPATGLKWIATGTNQGHGCNFQTSAEKAAFYGKK</sequence>
<dbReference type="GO" id="GO:0003723">
    <property type="term" value="F:RNA binding"/>
    <property type="evidence" value="ECO:0007669"/>
    <property type="project" value="TreeGrafter"/>
</dbReference>